<dbReference type="HOGENOM" id="CLU_000445_85_1_7"/>
<evidence type="ECO:0000259" key="8">
    <source>
        <dbReference type="PROSITE" id="PS50125"/>
    </source>
</evidence>
<dbReference type="STRING" id="351605.Gura_0668"/>
<dbReference type="InterPro" id="IPR001054">
    <property type="entry name" value="A/G_cyclase"/>
</dbReference>
<proteinExistence type="inferred from homology"/>
<dbReference type="AlphaFoldDB" id="A5GC08"/>
<keyword evidence="4 7" id="KW-0812">Transmembrane</keyword>
<dbReference type="PANTHER" id="PTHR43081:SF1">
    <property type="entry name" value="ADENYLATE CYCLASE, TERMINAL-DIFFERENTIATION SPECIFIC"/>
    <property type="match status" value="1"/>
</dbReference>
<dbReference type="RefSeq" id="WP_011937604.1">
    <property type="nucleotide sequence ID" value="NC_009483.1"/>
</dbReference>
<keyword evidence="6 7" id="KW-0472">Membrane</keyword>
<gene>
    <name evidence="9" type="ordered locus">Gura_0668</name>
</gene>
<keyword evidence="3" id="KW-1003">Cell membrane</keyword>
<dbReference type="PANTHER" id="PTHR43081">
    <property type="entry name" value="ADENYLATE CYCLASE, TERMINAL-DIFFERENTIATION SPECIFIC-RELATED"/>
    <property type="match status" value="1"/>
</dbReference>
<evidence type="ECO:0000256" key="6">
    <source>
        <dbReference type="ARBA" id="ARBA00023136"/>
    </source>
</evidence>
<evidence type="ECO:0000256" key="7">
    <source>
        <dbReference type="SAM" id="Phobius"/>
    </source>
</evidence>
<evidence type="ECO:0000256" key="4">
    <source>
        <dbReference type="ARBA" id="ARBA00022692"/>
    </source>
</evidence>
<dbReference type="SMART" id="SM00044">
    <property type="entry name" value="CYCc"/>
    <property type="match status" value="1"/>
</dbReference>
<feature type="transmembrane region" description="Helical" evidence="7">
    <location>
        <begin position="357"/>
        <end position="375"/>
    </location>
</feature>
<dbReference type="InterPro" id="IPR050697">
    <property type="entry name" value="Adenylyl/Guanylyl_Cyclase_3/4"/>
</dbReference>
<dbReference type="InterPro" id="IPR029787">
    <property type="entry name" value="Nucleotide_cyclase"/>
</dbReference>
<dbReference type="GO" id="GO:0004016">
    <property type="term" value="F:adenylate cyclase activity"/>
    <property type="evidence" value="ECO:0007669"/>
    <property type="project" value="UniProtKB-ARBA"/>
</dbReference>
<dbReference type="Proteomes" id="UP000006695">
    <property type="component" value="Chromosome"/>
</dbReference>
<evidence type="ECO:0000313" key="9">
    <source>
        <dbReference type="EMBL" id="ABQ24880.1"/>
    </source>
</evidence>
<protein>
    <submittedName>
        <fullName evidence="9">Putative adenylate/guanylate cyclase</fullName>
    </submittedName>
</protein>
<dbReference type="KEGG" id="gur:Gura_0668"/>
<feature type="transmembrane region" description="Helical" evidence="7">
    <location>
        <begin position="387"/>
        <end position="404"/>
    </location>
</feature>
<dbReference type="OrthoDB" id="9806735at2"/>
<evidence type="ECO:0000256" key="1">
    <source>
        <dbReference type="ARBA" id="ARBA00004196"/>
    </source>
</evidence>
<dbReference type="Gene3D" id="3.30.70.1230">
    <property type="entry name" value="Nucleotide cyclase"/>
    <property type="match status" value="1"/>
</dbReference>
<evidence type="ECO:0000256" key="5">
    <source>
        <dbReference type="ARBA" id="ARBA00022989"/>
    </source>
</evidence>
<dbReference type="SMART" id="SM01080">
    <property type="entry name" value="CHASE2"/>
    <property type="match status" value="1"/>
</dbReference>
<sequence>MAVTGTQLRKILIITIVAFAVSLGLFLSGVLSPFELKVYDLFSRRLNPVKSAGDIVIVQVDQQSIDALSSENITWPWPRQIYAPLLDYLAEADAVFIDILFTEPSSYGEEDDMVFADAVKKAGNVYLPLFLSGNKRDMTAEELAYLKKTSMPDALSARLAYESAITNIDRLRNAAHGAGNVMIKPDPDGVYRRAPLSFRFRDMTIPHFVLGYLLEKEAVAVRDRRLVAGNTPLPLMDDSLLLRYYSGEQPFPVISAAALFKASLDDQAGKKPAIQKGYFKGKKVFIGLTAAGLYDMKPTSISPVSTGVMIHATTLDTLLHRHFITPVPAYVPIALMLILSLAVCWFVFTHHALGPNLSFFAAASVFTLGLPASLFKNGIYVQTIPPVAALIVAVISAVAYSYATEGKERRFVRRAFAQYMDETIVQYLLKNPDLIKPGGQRRRVSVFFADIAGFTTLAEKLPPEATAKILHTALNAFSEVIIRNHGVIDKYIGDCIMAFWGAPLETEHDEINACRAALQCQETLAEVNRGLAAEGLTQIAIRIGIHSGEAIVGNLGSDRLFDYTAIGDTVNLASRLESANKHFKTRVMVSEDTFNRTEGLFPARELGLIEVKGKSLPIRIYELMAAVERTEAEVKTFIDGYQRAYELFMEKKWGEAAEAFGRFLDAYPGDGPAVYYRAWCETLKENPPLTNNWNVIKMTEK</sequence>
<feature type="transmembrane region" description="Helical" evidence="7">
    <location>
        <begin position="12"/>
        <end position="34"/>
    </location>
</feature>
<dbReference type="EMBL" id="CP000698">
    <property type="protein sequence ID" value="ABQ24880.1"/>
    <property type="molecule type" value="Genomic_DNA"/>
</dbReference>
<name>A5GC08_GEOUR</name>
<keyword evidence="5 7" id="KW-1133">Transmembrane helix</keyword>
<keyword evidence="10" id="KW-1185">Reference proteome</keyword>
<reference evidence="9 10" key="1">
    <citation type="submission" date="2007-05" db="EMBL/GenBank/DDBJ databases">
        <title>Complete sequence of Geobacter uraniireducens Rf4.</title>
        <authorList>
            <consortium name="US DOE Joint Genome Institute"/>
            <person name="Copeland A."/>
            <person name="Lucas S."/>
            <person name="Lapidus A."/>
            <person name="Barry K."/>
            <person name="Detter J.C."/>
            <person name="Glavina del Rio T."/>
            <person name="Hammon N."/>
            <person name="Israni S."/>
            <person name="Dalin E."/>
            <person name="Tice H."/>
            <person name="Pitluck S."/>
            <person name="Chertkov O."/>
            <person name="Brettin T."/>
            <person name="Bruce D."/>
            <person name="Han C."/>
            <person name="Schmutz J."/>
            <person name="Larimer F."/>
            <person name="Land M."/>
            <person name="Hauser L."/>
            <person name="Kyrpides N."/>
            <person name="Mikhailova N."/>
            <person name="Shelobolina E."/>
            <person name="Aklujkar M."/>
            <person name="Lovley D."/>
            <person name="Richardson P."/>
        </authorList>
    </citation>
    <scope>NUCLEOTIDE SEQUENCE [LARGE SCALE GENOMIC DNA]</scope>
    <source>
        <strain evidence="9 10">Rf4</strain>
    </source>
</reference>
<comment type="similarity">
    <text evidence="2">Belongs to the adenylyl cyclase class-3 family.</text>
</comment>
<accession>A5GC08</accession>
<dbReference type="SUPFAM" id="SSF55073">
    <property type="entry name" value="Nucleotide cyclase"/>
    <property type="match status" value="1"/>
</dbReference>
<dbReference type="Pfam" id="PF00211">
    <property type="entry name" value="Guanylate_cyc"/>
    <property type="match status" value="1"/>
</dbReference>
<dbReference type="FunFam" id="3.30.70.1230:FF:000016">
    <property type="entry name" value="Adenylate/guanylate cyclase domain-containing protein"/>
    <property type="match status" value="1"/>
</dbReference>
<evidence type="ECO:0000256" key="3">
    <source>
        <dbReference type="ARBA" id="ARBA00022475"/>
    </source>
</evidence>
<dbReference type="CDD" id="cd07302">
    <property type="entry name" value="CHD"/>
    <property type="match status" value="1"/>
</dbReference>
<dbReference type="GO" id="GO:0006171">
    <property type="term" value="P:cAMP biosynthetic process"/>
    <property type="evidence" value="ECO:0007669"/>
    <property type="project" value="TreeGrafter"/>
</dbReference>
<dbReference type="GO" id="GO:0035556">
    <property type="term" value="P:intracellular signal transduction"/>
    <property type="evidence" value="ECO:0007669"/>
    <property type="project" value="InterPro"/>
</dbReference>
<dbReference type="GO" id="GO:0030313">
    <property type="term" value="C:cell envelope"/>
    <property type="evidence" value="ECO:0007669"/>
    <property type="project" value="UniProtKB-SubCell"/>
</dbReference>
<evidence type="ECO:0000313" key="10">
    <source>
        <dbReference type="Proteomes" id="UP000006695"/>
    </source>
</evidence>
<feature type="transmembrane region" description="Helical" evidence="7">
    <location>
        <begin position="329"/>
        <end position="348"/>
    </location>
</feature>
<comment type="subcellular location">
    <subcellularLocation>
        <location evidence="1">Cell envelope</location>
    </subcellularLocation>
</comment>
<organism evidence="9 10">
    <name type="scientific">Geotalea uraniireducens (strain Rf4)</name>
    <name type="common">Geobacter uraniireducens</name>
    <dbReference type="NCBI Taxonomy" id="351605"/>
    <lineage>
        <taxon>Bacteria</taxon>
        <taxon>Pseudomonadati</taxon>
        <taxon>Thermodesulfobacteriota</taxon>
        <taxon>Desulfuromonadia</taxon>
        <taxon>Geobacterales</taxon>
        <taxon>Geobacteraceae</taxon>
        <taxon>Geotalea</taxon>
    </lineage>
</organism>
<dbReference type="PROSITE" id="PS50125">
    <property type="entry name" value="GUANYLATE_CYCLASE_2"/>
    <property type="match status" value="1"/>
</dbReference>
<dbReference type="Pfam" id="PF05226">
    <property type="entry name" value="CHASE2"/>
    <property type="match status" value="1"/>
</dbReference>
<dbReference type="InterPro" id="IPR007890">
    <property type="entry name" value="CHASE2"/>
</dbReference>
<evidence type="ECO:0000256" key="2">
    <source>
        <dbReference type="ARBA" id="ARBA00005381"/>
    </source>
</evidence>
<feature type="domain" description="Guanylate cyclase" evidence="8">
    <location>
        <begin position="445"/>
        <end position="577"/>
    </location>
</feature>